<accession>E8R615</accession>
<dbReference type="eggNOG" id="COG1028">
    <property type="taxonomic scope" value="Bacteria"/>
</dbReference>
<protein>
    <recommendedName>
        <fullName evidence="4">Cellulose-binding domain-containing protein</fullName>
    </recommendedName>
</protein>
<reference evidence="2 3" key="2">
    <citation type="journal article" date="2011" name="Stand. Genomic Sci.">
        <title>Complete genome sequence of Isosphaera pallida type strain (IS1B).</title>
        <authorList>
            <consortium name="US DOE Joint Genome Institute (JGI-PGF)"/>
            <person name="Goker M."/>
            <person name="Cleland D."/>
            <person name="Saunders E."/>
            <person name="Lapidus A."/>
            <person name="Nolan M."/>
            <person name="Lucas S."/>
            <person name="Hammon N."/>
            <person name="Deshpande S."/>
            <person name="Cheng J.F."/>
            <person name="Tapia R."/>
            <person name="Han C."/>
            <person name="Goodwin L."/>
            <person name="Pitluck S."/>
            <person name="Liolios K."/>
            <person name="Pagani I."/>
            <person name="Ivanova N."/>
            <person name="Mavromatis K."/>
            <person name="Pati A."/>
            <person name="Chen A."/>
            <person name="Palaniappan K."/>
            <person name="Land M."/>
            <person name="Hauser L."/>
            <person name="Chang Y.J."/>
            <person name="Jeffries C.D."/>
            <person name="Detter J.C."/>
            <person name="Beck B."/>
            <person name="Woyke T."/>
            <person name="Bristow J."/>
            <person name="Eisen J.A."/>
            <person name="Markowitz V."/>
            <person name="Hugenholtz P."/>
            <person name="Kyrpides N.C."/>
            <person name="Klenk H.P."/>
        </authorList>
    </citation>
    <scope>NUCLEOTIDE SEQUENCE [LARGE SCALE GENOMIC DNA]</scope>
    <source>
        <strain evidence="3">ATCC 43644 / DSM 9630 / IS1B</strain>
    </source>
</reference>
<dbReference type="KEGG" id="ipa:Isop_3355"/>
<gene>
    <name evidence="2" type="ordered locus">Isop_3355</name>
</gene>
<feature type="region of interest" description="Disordered" evidence="1">
    <location>
        <begin position="44"/>
        <end position="78"/>
    </location>
</feature>
<reference key="1">
    <citation type="submission" date="2010-11" db="EMBL/GenBank/DDBJ databases">
        <title>The complete sequence of chromosome of Isophaera pallida ATCC 43644.</title>
        <authorList>
            <consortium name="US DOE Joint Genome Institute (JGI-PGF)"/>
            <person name="Lucas S."/>
            <person name="Copeland A."/>
            <person name="Lapidus A."/>
            <person name="Bruce D."/>
            <person name="Goodwin L."/>
            <person name="Pitluck S."/>
            <person name="Kyrpides N."/>
            <person name="Mavromatis K."/>
            <person name="Pagani I."/>
            <person name="Ivanova N."/>
            <person name="Saunders E."/>
            <person name="Brettin T."/>
            <person name="Detter J.C."/>
            <person name="Han C."/>
            <person name="Tapia R."/>
            <person name="Land M."/>
            <person name="Hauser L."/>
            <person name="Markowitz V."/>
            <person name="Cheng J.-F."/>
            <person name="Hugenholtz P."/>
            <person name="Woyke T."/>
            <person name="Wu D."/>
            <person name="Eisen J.A."/>
        </authorList>
    </citation>
    <scope>NUCLEOTIDE SEQUENCE</scope>
    <source>
        <strain>ATCC 43644</strain>
    </source>
</reference>
<dbReference type="AlphaFoldDB" id="E8R615"/>
<dbReference type="InParanoid" id="E8R615"/>
<dbReference type="RefSeq" id="WP_013566205.1">
    <property type="nucleotide sequence ID" value="NC_014962.1"/>
</dbReference>
<dbReference type="OrthoDB" id="7783360at2"/>
<proteinExistence type="predicted"/>
<dbReference type="HOGENOM" id="CLU_018941_1_0_0"/>
<evidence type="ECO:0000313" key="2">
    <source>
        <dbReference type="EMBL" id="ADV63917.1"/>
    </source>
</evidence>
<organism evidence="2 3">
    <name type="scientific">Isosphaera pallida (strain ATCC 43644 / DSM 9630 / IS1B)</name>
    <dbReference type="NCBI Taxonomy" id="575540"/>
    <lineage>
        <taxon>Bacteria</taxon>
        <taxon>Pseudomonadati</taxon>
        <taxon>Planctomycetota</taxon>
        <taxon>Planctomycetia</taxon>
        <taxon>Isosphaerales</taxon>
        <taxon>Isosphaeraceae</taxon>
        <taxon>Isosphaera</taxon>
    </lineage>
</organism>
<sequence length="586" mass="65841">MIVNLIRLFAGPRRTWRTIMDATLWLAALGLGGLAGCGNPYTQQPGFEPRVSEASSDPHVTSPVLLPPSNEEASAPVAAPTPTRLITDAVSPATVDKRKPGPVQVGVNLGGIRDYSSELVFVDAFKASRKWISQEKGKPWGQGGPLDLDEHGEVKSLRPNQYAETVIVTDFEPHLPVGDYLILHEGKGKLRLNGPARIVGGENGRLRVRIDQSKGGIFLAIMETDSSDPLRKIRFIPAEAETTYESQPFRQPFLDRWRDFAVLRFMDWMETNNSKIARWEDRPKPSDARQSLHGVALEYQIALCNTLDVAPWFCMPHRADDEYVRQFALQVKRELKPGKPIWVEYSNECWNNQFEQSRYCRDRGKELKLSDNDFQAQLRFVSQRSVEIFRIWREVFGSEADRVVRVLPAQSANPWTGLQVMDWNDAFKEADAIAIAPYFGNEWGSPKRVEETLKLEVTQLLDALQDSVANSLGKVREYAAMARERGLELVAYEAGQHLAGHGGAENNEALTALFHAANRHPRMKTLYETYLDGWADAGGGLIVMFSSMGKPSKWGSWGMLEHEGQSLDEAPKFSAVRAFLRRHPSR</sequence>
<dbReference type="STRING" id="575540.Isop_3355"/>
<keyword evidence="3" id="KW-1185">Reference proteome</keyword>
<name>E8R615_ISOPI</name>
<evidence type="ECO:0000256" key="1">
    <source>
        <dbReference type="SAM" id="MobiDB-lite"/>
    </source>
</evidence>
<dbReference type="EMBL" id="CP002353">
    <property type="protein sequence ID" value="ADV63917.1"/>
    <property type="molecule type" value="Genomic_DNA"/>
</dbReference>
<evidence type="ECO:0000313" key="3">
    <source>
        <dbReference type="Proteomes" id="UP000008631"/>
    </source>
</evidence>
<evidence type="ECO:0008006" key="4">
    <source>
        <dbReference type="Google" id="ProtNLM"/>
    </source>
</evidence>
<dbReference type="Proteomes" id="UP000008631">
    <property type="component" value="Chromosome"/>
</dbReference>